<dbReference type="Proteomes" id="UP000189229">
    <property type="component" value="Unassembled WGS sequence"/>
</dbReference>
<dbReference type="Proteomes" id="UP000188532">
    <property type="component" value="Unassembled WGS sequence"/>
</dbReference>
<organism evidence="3 4">
    <name type="scientific">Mycobacterium kansasii</name>
    <dbReference type="NCBI Taxonomy" id="1768"/>
    <lineage>
        <taxon>Bacteria</taxon>
        <taxon>Bacillati</taxon>
        <taxon>Actinomycetota</taxon>
        <taxon>Actinomycetes</taxon>
        <taxon>Mycobacteriales</taxon>
        <taxon>Mycobacteriaceae</taxon>
        <taxon>Mycobacterium</taxon>
    </lineage>
</organism>
<sequence>MRRHTIVHRPSPSTKSKGPRQFHVQMVSVFVSIDRVNTF</sequence>
<feature type="region of interest" description="Disordered" evidence="1">
    <location>
        <begin position="1"/>
        <end position="20"/>
    </location>
</feature>
<proteinExistence type="predicted"/>
<protein>
    <submittedName>
        <fullName evidence="3">Uncharacterized protein</fullName>
    </submittedName>
</protein>
<dbReference type="AlphaFoldDB" id="A0A1V3WRB7"/>
<evidence type="ECO:0000256" key="1">
    <source>
        <dbReference type="SAM" id="MobiDB-lite"/>
    </source>
</evidence>
<name>A0A1V3WRB7_MYCKA</name>
<gene>
    <name evidence="3" type="ORF">BZL29_6232</name>
    <name evidence="2" type="ORF">BZL30_7112</name>
</gene>
<evidence type="ECO:0000313" key="2">
    <source>
        <dbReference type="EMBL" id="OOK68726.1"/>
    </source>
</evidence>
<dbReference type="EMBL" id="MVBM01000007">
    <property type="protein sequence ID" value="OOK68726.1"/>
    <property type="molecule type" value="Genomic_DNA"/>
</dbReference>
<evidence type="ECO:0000313" key="4">
    <source>
        <dbReference type="Proteomes" id="UP000188532"/>
    </source>
</evidence>
<dbReference type="EMBL" id="MVBN01000007">
    <property type="protein sequence ID" value="OOK69489.1"/>
    <property type="molecule type" value="Genomic_DNA"/>
</dbReference>
<evidence type="ECO:0000313" key="5">
    <source>
        <dbReference type="Proteomes" id="UP000189229"/>
    </source>
</evidence>
<evidence type="ECO:0000313" key="3">
    <source>
        <dbReference type="EMBL" id="OOK69489.1"/>
    </source>
</evidence>
<reference evidence="4 5" key="1">
    <citation type="submission" date="2017-02" db="EMBL/GenBank/DDBJ databases">
        <title>Complete genome sequences of Mycobacterium kansasii strains isolated from rhesus macaques.</title>
        <authorList>
            <person name="Panda A."/>
            <person name="Nagaraj S."/>
            <person name="Zhao X."/>
            <person name="Tettelin H."/>
            <person name="Detolla L.J."/>
        </authorList>
    </citation>
    <scope>NUCLEOTIDE SEQUENCE [LARGE SCALE GENOMIC DNA]</scope>
    <source>
        <strain evidence="3 4">11-3469</strain>
        <strain evidence="2 5">11-3813</strain>
    </source>
</reference>
<comment type="caution">
    <text evidence="3">The sequence shown here is derived from an EMBL/GenBank/DDBJ whole genome shotgun (WGS) entry which is preliminary data.</text>
</comment>
<accession>A0A1V3WRB7</accession>